<dbReference type="Pfam" id="PF01761">
    <property type="entry name" value="DHQ_synthase"/>
    <property type="match status" value="1"/>
</dbReference>
<feature type="domain" description="3-dehydroquinate synthase C-terminal" evidence="16">
    <location>
        <begin position="264"/>
        <end position="408"/>
    </location>
</feature>
<comment type="subcellular location">
    <subcellularLocation>
        <location evidence="4">Plastid</location>
        <location evidence="4">Chloroplast</location>
    </subcellularLocation>
</comment>
<evidence type="ECO:0000256" key="1">
    <source>
        <dbReference type="ARBA" id="ARBA00001393"/>
    </source>
</evidence>
<dbReference type="GO" id="GO:0009423">
    <property type="term" value="P:chorismate biosynthetic process"/>
    <property type="evidence" value="ECO:0007669"/>
    <property type="project" value="UniProtKB-ARBA"/>
</dbReference>
<evidence type="ECO:0000256" key="8">
    <source>
        <dbReference type="ARBA" id="ARBA00022605"/>
    </source>
</evidence>
<dbReference type="NCBIfam" id="TIGR01357">
    <property type="entry name" value="aroB"/>
    <property type="match status" value="1"/>
</dbReference>
<evidence type="ECO:0000256" key="10">
    <source>
        <dbReference type="ARBA" id="ARBA00023027"/>
    </source>
</evidence>
<accession>A0AAV8PAW6</accession>
<sequence>MAASSSIHPSLRSSARISAAPRLSLAAAPSFSFARRRLHLPSLSSDRFSAPAPVSARTRTAISGSASPVMEDATEKVGSGVSTVVDVDLGSRSYPIYIGSGLLDEPDLLQRHVHGKSILVVTNTTIAPLYLDKVVRALTHRNPKVTVESVILPDGEKYKNMETLMKVFDKAIECRMDRRCTFVALGGGVIGDMCGFAAAAFLRGVNFIQIPTTLMAQVDSSVGGKTGVNHPLGKNLIGAFYQPQCVLIDTDTLNTLPDRELASGIGEAVKYGLIRDKEFFEWQEKNMQALLARDPSALAYAIKRSCENKAEVVSLDEKESGMRATLNLGHTFGHAIETAFGYGQWLHGEAVAAGMVMAVDMSYRLGWIDDTIVKRVYNILQQANLPTTPPETMTVEKFKSVMAVDKKVADGLLRLILLKGPLGNCVFTGDYDRKALDETLHAFCKK</sequence>
<dbReference type="GO" id="GO:0003856">
    <property type="term" value="F:3-dehydroquinate synthase activity"/>
    <property type="evidence" value="ECO:0007669"/>
    <property type="project" value="UniProtKB-EC"/>
</dbReference>
<dbReference type="CDD" id="cd08195">
    <property type="entry name" value="DHQS"/>
    <property type="match status" value="1"/>
</dbReference>
<evidence type="ECO:0000256" key="5">
    <source>
        <dbReference type="ARBA" id="ARBA00004661"/>
    </source>
</evidence>
<dbReference type="InterPro" id="IPR030960">
    <property type="entry name" value="DHQS/DOIS_N"/>
</dbReference>
<evidence type="ECO:0000259" key="16">
    <source>
        <dbReference type="Pfam" id="PF24621"/>
    </source>
</evidence>
<comment type="cofactor">
    <cofactor evidence="3">
        <name>a divalent metal cation</name>
        <dbReference type="ChEBI" id="CHEBI:60240"/>
    </cofactor>
</comment>
<dbReference type="GO" id="GO:0009073">
    <property type="term" value="P:aromatic amino acid family biosynthetic process"/>
    <property type="evidence" value="ECO:0007669"/>
    <property type="project" value="UniProtKB-KW"/>
</dbReference>
<name>A0AAV8PAW6_ENSVE</name>
<dbReference type="Gene3D" id="3.40.50.1970">
    <property type="match status" value="1"/>
</dbReference>
<keyword evidence="11" id="KW-0057">Aromatic amino acid biosynthesis</keyword>
<organism evidence="17 18">
    <name type="scientific">Ensete ventricosum</name>
    <name type="common">Abyssinian banana</name>
    <name type="synonym">Musa ensete</name>
    <dbReference type="NCBI Taxonomy" id="4639"/>
    <lineage>
        <taxon>Eukaryota</taxon>
        <taxon>Viridiplantae</taxon>
        <taxon>Streptophyta</taxon>
        <taxon>Embryophyta</taxon>
        <taxon>Tracheophyta</taxon>
        <taxon>Spermatophyta</taxon>
        <taxon>Magnoliopsida</taxon>
        <taxon>Liliopsida</taxon>
        <taxon>Zingiberales</taxon>
        <taxon>Musaceae</taxon>
        <taxon>Ensete</taxon>
    </lineage>
</organism>
<dbReference type="Proteomes" id="UP001222027">
    <property type="component" value="Unassembled WGS sequence"/>
</dbReference>
<evidence type="ECO:0000256" key="3">
    <source>
        <dbReference type="ARBA" id="ARBA00001968"/>
    </source>
</evidence>
<evidence type="ECO:0000256" key="2">
    <source>
        <dbReference type="ARBA" id="ARBA00001911"/>
    </source>
</evidence>
<dbReference type="Pfam" id="PF24621">
    <property type="entry name" value="DHQS_C"/>
    <property type="match status" value="1"/>
</dbReference>
<dbReference type="EMBL" id="JAQQAF010000006">
    <property type="protein sequence ID" value="KAJ8477500.1"/>
    <property type="molecule type" value="Genomic_DNA"/>
</dbReference>
<keyword evidence="9" id="KW-0479">Metal-binding</keyword>
<dbReference type="EC" id="4.2.3.4" evidence="7"/>
<evidence type="ECO:0000313" key="17">
    <source>
        <dbReference type="EMBL" id="KAJ8477500.1"/>
    </source>
</evidence>
<comment type="cofactor">
    <cofactor evidence="2">
        <name>NAD(+)</name>
        <dbReference type="ChEBI" id="CHEBI:57540"/>
    </cofactor>
</comment>
<keyword evidence="8" id="KW-0028">Amino-acid biosynthesis</keyword>
<evidence type="ECO:0000256" key="4">
    <source>
        <dbReference type="ARBA" id="ARBA00004229"/>
    </source>
</evidence>
<dbReference type="GO" id="GO:0008652">
    <property type="term" value="P:amino acid biosynthetic process"/>
    <property type="evidence" value="ECO:0007669"/>
    <property type="project" value="UniProtKB-KW"/>
</dbReference>
<dbReference type="InterPro" id="IPR016037">
    <property type="entry name" value="DHQ_synth_AroB"/>
</dbReference>
<feature type="domain" description="3-dehydroquinate synthase N-terminal" evidence="15">
    <location>
        <begin position="150"/>
        <end position="262"/>
    </location>
</feature>
<reference evidence="17 18" key="1">
    <citation type="submission" date="2022-12" db="EMBL/GenBank/DDBJ databases">
        <title>Chromosome-scale assembly of the Ensete ventricosum genome.</title>
        <authorList>
            <person name="Dussert Y."/>
            <person name="Stocks J."/>
            <person name="Wendawek A."/>
            <person name="Woldeyes F."/>
            <person name="Nichols R.A."/>
            <person name="Borrell J.S."/>
        </authorList>
    </citation>
    <scope>NUCLEOTIDE SEQUENCE [LARGE SCALE GENOMIC DNA]</scope>
    <source>
        <strain evidence="18">cv. Maze</strain>
        <tissue evidence="17">Seeds</tissue>
    </source>
</reference>
<dbReference type="FunFam" id="3.40.50.1970:FF:000001">
    <property type="entry name" value="3-dehydroquinate synthase"/>
    <property type="match status" value="1"/>
</dbReference>
<dbReference type="InterPro" id="IPR050071">
    <property type="entry name" value="Dehydroquinate_synthase"/>
</dbReference>
<dbReference type="AlphaFoldDB" id="A0AAV8PAW6"/>
<comment type="pathway">
    <text evidence="5">Metabolic intermediate biosynthesis; chorismate biosynthesis; chorismate from D-erythrose 4-phosphate and phosphoenolpyruvate: step 2/7.</text>
</comment>
<comment type="catalytic activity">
    <reaction evidence="1">
        <text>7-phospho-2-dehydro-3-deoxy-D-arabino-heptonate = 3-dehydroquinate + phosphate</text>
        <dbReference type="Rhea" id="RHEA:21968"/>
        <dbReference type="ChEBI" id="CHEBI:32364"/>
        <dbReference type="ChEBI" id="CHEBI:43474"/>
        <dbReference type="ChEBI" id="CHEBI:58394"/>
        <dbReference type="EC" id="4.2.3.4"/>
    </reaction>
</comment>
<dbReference type="SUPFAM" id="SSF56796">
    <property type="entry name" value="Dehydroquinate synthase-like"/>
    <property type="match status" value="1"/>
</dbReference>
<keyword evidence="18" id="KW-1185">Reference proteome</keyword>
<evidence type="ECO:0000256" key="9">
    <source>
        <dbReference type="ARBA" id="ARBA00022723"/>
    </source>
</evidence>
<gene>
    <name evidence="17" type="ORF">OPV22_021227</name>
</gene>
<dbReference type="InterPro" id="IPR056179">
    <property type="entry name" value="DHQS_C"/>
</dbReference>
<proteinExistence type="inferred from homology"/>
<evidence type="ECO:0000256" key="11">
    <source>
        <dbReference type="ARBA" id="ARBA00023141"/>
    </source>
</evidence>
<evidence type="ECO:0000256" key="13">
    <source>
        <dbReference type="ARBA" id="ARBA00056090"/>
    </source>
</evidence>
<dbReference type="PANTHER" id="PTHR43622">
    <property type="entry name" value="3-DEHYDROQUINATE SYNTHASE"/>
    <property type="match status" value="1"/>
</dbReference>
<dbReference type="FunFam" id="1.20.1090.10:FF:000002">
    <property type="entry name" value="3-dehydroquinate synthase"/>
    <property type="match status" value="1"/>
</dbReference>
<comment type="similarity">
    <text evidence="6">Belongs to the sugar phosphate cyclases superfamily. Dehydroquinate synthase family.</text>
</comment>
<evidence type="ECO:0000259" key="15">
    <source>
        <dbReference type="Pfam" id="PF01761"/>
    </source>
</evidence>
<comment type="function">
    <text evidence="13">Catalyzes the second step in the shikimate pathway.</text>
</comment>
<evidence type="ECO:0000313" key="18">
    <source>
        <dbReference type="Proteomes" id="UP001222027"/>
    </source>
</evidence>
<evidence type="ECO:0000256" key="7">
    <source>
        <dbReference type="ARBA" id="ARBA00013031"/>
    </source>
</evidence>
<dbReference type="GO" id="GO:0046872">
    <property type="term" value="F:metal ion binding"/>
    <property type="evidence" value="ECO:0007669"/>
    <property type="project" value="UniProtKB-KW"/>
</dbReference>
<dbReference type="Gene3D" id="1.20.1090.10">
    <property type="entry name" value="Dehydroquinate synthase-like - alpha domain"/>
    <property type="match status" value="1"/>
</dbReference>
<comment type="caution">
    <text evidence="17">The sequence shown here is derived from an EMBL/GenBank/DDBJ whole genome shotgun (WGS) entry which is preliminary data.</text>
</comment>
<keyword evidence="12" id="KW-0456">Lyase</keyword>
<evidence type="ECO:0000256" key="6">
    <source>
        <dbReference type="ARBA" id="ARBA00005412"/>
    </source>
</evidence>
<protein>
    <recommendedName>
        <fullName evidence="14">3-dehydroquinate synthase, chloroplastic</fullName>
        <ecNumber evidence="7">4.2.3.4</ecNumber>
    </recommendedName>
</protein>
<dbReference type="PANTHER" id="PTHR43622:SF7">
    <property type="entry name" value="3-DEHYDROQUINATE SYNTHASE, CHLOROPLASTIC"/>
    <property type="match status" value="1"/>
</dbReference>
<evidence type="ECO:0000256" key="14">
    <source>
        <dbReference type="ARBA" id="ARBA00068623"/>
    </source>
</evidence>
<evidence type="ECO:0000256" key="12">
    <source>
        <dbReference type="ARBA" id="ARBA00023239"/>
    </source>
</evidence>
<dbReference type="HAMAP" id="MF_00110">
    <property type="entry name" value="DHQ_synthase"/>
    <property type="match status" value="1"/>
</dbReference>
<dbReference type="GO" id="GO:0009507">
    <property type="term" value="C:chloroplast"/>
    <property type="evidence" value="ECO:0007669"/>
    <property type="project" value="UniProtKB-SubCell"/>
</dbReference>
<keyword evidence="10" id="KW-0520">NAD</keyword>